<evidence type="ECO:0000256" key="3">
    <source>
        <dbReference type="SAM" id="SignalP"/>
    </source>
</evidence>
<evidence type="ECO:0000256" key="1">
    <source>
        <dbReference type="ARBA" id="ARBA00004196"/>
    </source>
</evidence>
<reference evidence="5 6" key="1">
    <citation type="submission" date="2020-03" db="EMBL/GenBank/DDBJ databases">
        <title>Bacterial isolates of synthetic phycosphere.</title>
        <authorList>
            <person name="Fu H."/>
            <person name="Moran M.A."/>
        </authorList>
    </citation>
    <scope>NUCLEOTIDE SEQUENCE [LARGE SCALE GENOMIC DNA]</scope>
    <source>
        <strain evidence="5 6">HF1</strain>
    </source>
</reference>
<keyword evidence="2 3" id="KW-0732">Signal</keyword>
<feature type="domain" description="Imelysin-like" evidence="4">
    <location>
        <begin position="28"/>
        <end position="249"/>
    </location>
</feature>
<feature type="signal peptide" evidence="3">
    <location>
        <begin position="1"/>
        <end position="18"/>
    </location>
</feature>
<comment type="caution">
    <text evidence="5">The sequence shown here is derived from an EMBL/GenBank/DDBJ whole genome shotgun (WGS) entry which is preliminary data.</text>
</comment>
<dbReference type="InterPro" id="IPR018976">
    <property type="entry name" value="Imelysin-like"/>
</dbReference>
<evidence type="ECO:0000256" key="2">
    <source>
        <dbReference type="ARBA" id="ARBA00022729"/>
    </source>
</evidence>
<dbReference type="Pfam" id="PF09375">
    <property type="entry name" value="Peptidase_M75"/>
    <property type="match status" value="1"/>
</dbReference>
<comment type="subcellular location">
    <subcellularLocation>
        <location evidence="1">Cell envelope</location>
    </subcellularLocation>
</comment>
<evidence type="ECO:0000313" key="6">
    <source>
        <dbReference type="Proteomes" id="UP000709466"/>
    </source>
</evidence>
<dbReference type="InterPro" id="IPR038352">
    <property type="entry name" value="Imelysin_sf"/>
</dbReference>
<accession>A0ABX0VUY5</accession>
<name>A0ABX0VUY5_9RHOB</name>
<gene>
    <name evidence="5" type="ORF">HCZ30_03020</name>
</gene>
<protein>
    <submittedName>
        <fullName evidence="5">Imelysin family protein</fullName>
    </submittedName>
</protein>
<dbReference type="EMBL" id="JAATOP010000002">
    <property type="protein sequence ID" value="NIY71403.1"/>
    <property type="molecule type" value="Genomic_DNA"/>
</dbReference>
<proteinExistence type="predicted"/>
<evidence type="ECO:0000259" key="4">
    <source>
        <dbReference type="Pfam" id="PF09375"/>
    </source>
</evidence>
<dbReference type="Proteomes" id="UP000709466">
    <property type="component" value="Unassembled WGS sequence"/>
</dbReference>
<evidence type="ECO:0000313" key="5">
    <source>
        <dbReference type="EMBL" id="NIY71403.1"/>
    </source>
</evidence>
<dbReference type="Gene3D" id="1.20.1420.20">
    <property type="entry name" value="M75 peptidase, HXXE motif"/>
    <property type="match status" value="1"/>
</dbReference>
<keyword evidence="6" id="KW-1185">Reference proteome</keyword>
<dbReference type="CDD" id="cd14659">
    <property type="entry name" value="Imelysin-like_IPPA"/>
    <property type="match status" value="1"/>
</dbReference>
<feature type="chain" id="PRO_5047189925" evidence="3">
    <location>
        <begin position="19"/>
        <end position="328"/>
    </location>
</feature>
<organism evidence="5 6">
    <name type="scientific">Marivivens donghaensis</name>
    <dbReference type="NCBI Taxonomy" id="1699413"/>
    <lineage>
        <taxon>Bacteria</taxon>
        <taxon>Pseudomonadati</taxon>
        <taxon>Pseudomonadota</taxon>
        <taxon>Alphaproteobacteria</taxon>
        <taxon>Rhodobacterales</taxon>
        <taxon>Paracoccaceae</taxon>
        <taxon>Marivivens group</taxon>
        <taxon>Marivivens</taxon>
    </lineage>
</organism>
<dbReference type="InterPro" id="IPR034984">
    <property type="entry name" value="Imelysin-like_IPPA"/>
</dbReference>
<sequence length="328" mass="35625">MRTILFALAATIATPVFADVDTVVDQKILPDFANFATSARAMADAAAEDCTPGAVVPHYQATFDAWMKVQHLRVGPTEEGALHVAFWPDDRGFVPKTLSGLIADEDPVINDAEDFATVSIAGRGLFALDMLLYDERFDTYGADSYTCDLVAAIALDLATEAERQSTAWAEDYAPILKGDAPKADGKTMTEMDGFQVLYTQIISGIETLENVRIDRPLGEFDRPRPTRAEAWRSGRPLRNIDISLNAMVADALLLMGSDLPQTFGYLETAQATLEKISDPTLASIEEDSGEWLKLQILRDNVVNVKTAIEVEIGSVLGIEAGFNSADGD</sequence>
<dbReference type="RefSeq" id="WP_167636296.1">
    <property type="nucleotide sequence ID" value="NZ_JAATOP010000002.1"/>
</dbReference>